<feature type="compositionally biased region" description="Polar residues" evidence="5">
    <location>
        <begin position="69"/>
        <end position="79"/>
    </location>
</feature>
<feature type="signal peptide" evidence="6">
    <location>
        <begin position="1"/>
        <end position="29"/>
    </location>
</feature>
<comment type="subcellular location">
    <subcellularLocation>
        <location evidence="1">Cell envelope</location>
    </subcellularLocation>
</comment>
<keyword evidence="3" id="KW-0813">Transport</keyword>
<dbReference type="Proteomes" id="UP000476064">
    <property type="component" value="Chromosome"/>
</dbReference>
<dbReference type="GO" id="GO:0030288">
    <property type="term" value="C:outer membrane-bounded periplasmic space"/>
    <property type="evidence" value="ECO:0007669"/>
    <property type="project" value="TreeGrafter"/>
</dbReference>
<evidence type="ECO:0000313" key="8">
    <source>
        <dbReference type="EMBL" id="QHT60934.1"/>
    </source>
</evidence>
<accession>A0A6C0G0M4</accession>
<evidence type="ECO:0000256" key="1">
    <source>
        <dbReference type="ARBA" id="ARBA00004196"/>
    </source>
</evidence>
<evidence type="ECO:0000256" key="4">
    <source>
        <dbReference type="ARBA" id="ARBA00022729"/>
    </source>
</evidence>
<evidence type="ECO:0000256" key="5">
    <source>
        <dbReference type="SAM" id="MobiDB-lite"/>
    </source>
</evidence>
<name>A0A6C0G0M4_9BACL</name>
<dbReference type="GO" id="GO:1901678">
    <property type="term" value="P:iron coordination entity transport"/>
    <property type="evidence" value="ECO:0007669"/>
    <property type="project" value="UniProtKB-ARBA"/>
</dbReference>
<evidence type="ECO:0000259" key="7">
    <source>
        <dbReference type="PROSITE" id="PS50983"/>
    </source>
</evidence>
<comment type="similarity">
    <text evidence="2">Belongs to the bacterial solute-binding protein 8 family.</text>
</comment>
<proteinExistence type="inferred from homology"/>
<dbReference type="Pfam" id="PF01497">
    <property type="entry name" value="Peripla_BP_2"/>
    <property type="match status" value="1"/>
</dbReference>
<dbReference type="Gene3D" id="3.40.50.1980">
    <property type="entry name" value="Nitrogenase molybdenum iron protein domain"/>
    <property type="match status" value="2"/>
</dbReference>
<dbReference type="SUPFAM" id="SSF53807">
    <property type="entry name" value="Helical backbone' metal receptor"/>
    <property type="match status" value="1"/>
</dbReference>
<organism evidence="8 9">
    <name type="scientific">Paenibacillus lycopersici</name>
    <dbReference type="NCBI Taxonomy" id="2704462"/>
    <lineage>
        <taxon>Bacteria</taxon>
        <taxon>Bacillati</taxon>
        <taxon>Bacillota</taxon>
        <taxon>Bacilli</taxon>
        <taxon>Bacillales</taxon>
        <taxon>Paenibacillaceae</taxon>
        <taxon>Paenibacillus</taxon>
    </lineage>
</organism>
<evidence type="ECO:0000256" key="2">
    <source>
        <dbReference type="ARBA" id="ARBA00008814"/>
    </source>
</evidence>
<dbReference type="PROSITE" id="PS51257">
    <property type="entry name" value="PROKAR_LIPOPROTEIN"/>
    <property type="match status" value="1"/>
</dbReference>
<protein>
    <submittedName>
        <fullName evidence="8">ABC transporter substrate-binding protein</fullName>
    </submittedName>
</protein>
<keyword evidence="9" id="KW-1185">Reference proteome</keyword>
<reference evidence="8 9" key="1">
    <citation type="submission" date="2020-01" db="EMBL/GenBank/DDBJ databases">
        <title>Paenibacillus sp. nov., isolated from tomato rhizosphere.</title>
        <authorList>
            <person name="Weon H.-Y."/>
            <person name="Lee S.A."/>
        </authorList>
    </citation>
    <scope>NUCLEOTIDE SEQUENCE [LARGE SCALE GENOMIC DNA]</scope>
    <source>
        <strain evidence="8 9">12200R-189</strain>
    </source>
</reference>
<feature type="region of interest" description="Disordered" evidence="5">
    <location>
        <begin position="43"/>
        <end position="84"/>
    </location>
</feature>
<dbReference type="InterPro" id="IPR002491">
    <property type="entry name" value="ABC_transptr_periplasmic_BD"/>
</dbReference>
<dbReference type="RefSeq" id="WP_162357373.1">
    <property type="nucleotide sequence ID" value="NZ_CP048209.1"/>
</dbReference>
<evidence type="ECO:0000256" key="3">
    <source>
        <dbReference type="ARBA" id="ARBA00022448"/>
    </source>
</evidence>
<dbReference type="AlphaFoldDB" id="A0A6C0G0M4"/>
<dbReference type="EMBL" id="CP048209">
    <property type="protein sequence ID" value="QHT60934.1"/>
    <property type="molecule type" value="Genomic_DNA"/>
</dbReference>
<dbReference type="InterPro" id="IPR051313">
    <property type="entry name" value="Bact_iron-sidero_bind"/>
</dbReference>
<evidence type="ECO:0000313" key="9">
    <source>
        <dbReference type="Proteomes" id="UP000476064"/>
    </source>
</evidence>
<feature type="chain" id="PRO_5025467561" evidence="6">
    <location>
        <begin position="30"/>
        <end position="356"/>
    </location>
</feature>
<dbReference type="KEGG" id="plyc:GXP70_13915"/>
<gene>
    <name evidence="8" type="ORF">GXP70_13915</name>
</gene>
<sequence length="356" mass="37435">MKRFTRIAHLALIVLLISLLAACGSGNNADNGGNNGTAAASNDGGTAAASNNGNGSQTTTDEGAANGADTGSNDSSAQNAGDDAAARVMKDAMGHEVQVPAHPQRVLAPFMEDPLAALGMQPVAQWGAAGVPQQYLQDKLKDVPVLNMEGGLKPEEALSYKPDLIIFLAPTYLANGSYDQFAKIAPTFVLSDNEADWRGNLEKLGTLLGDEDAAKAALAAYDQQVADAKSTLGSLPSEKTAVLMQADGEKGFKLFGPNFYGGETLYKTLGFQQPAVLKGDYDTYSIESLADLKDVDYIFVISGPGRGKPPVDNTLWKSLSAVKNNRVFDADSGHWFNANAIANGLIIADVLKDVHE</sequence>
<dbReference type="PANTHER" id="PTHR30532">
    <property type="entry name" value="IRON III DICITRATE-BINDING PERIPLASMIC PROTEIN"/>
    <property type="match status" value="1"/>
</dbReference>
<feature type="compositionally biased region" description="Low complexity" evidence="5">
    <location>
        <begin position="43"/>
        <end position="56"/>
    </location>
</feature>
<dbReference type="PANTHER" id="PTHR30532:SF29">
    <property type="entry name" value="FE(3+) DICITRATE-BINDING PERIPLASMIC PROTEIN"/>
    <property type="match status" value="1"/>
</dbReference>
<dbReference type="PROSITE" id="PS50983">
    <property type="entry name" value="FE_B12_PBP"/>
    <property type="match status" value="1"/>
</dbReference>
<feature type="domain" description="Fe/B12 periplasmic-binding" evidence="7">
    <location>
        <begin position="103"/>
        <end position="356"/>
    </location>
</feature>
<keyword evidence="4 6" id="KW-0732">Signal</keyword>
<evidence type="ECO:0000256" key="6">
    <source>
        <dbReference type="SAM" id="SignalP"/>
    </source>
</evidence>